<dbReference type="InterPro" id="IPR001128">
    <property type="entry name" value="Cyt_P450"/>
</dbReference>
<comment type="cofactor">
    <cofactor evidence="1 9">
        <name>heme</name>
        <dbReference type="ChEBI" id="CHEBI:30413"/>
    </cofactor>
</comment>
<keyword evidence="13" id="KW-1185">Reference proteome</keyword>
<keyword evidence="11" id="KW-1133">Transmembrane helix</keyword>
<keyword evidence="6 10" id="KW-0560">Oxidoreductase</keyword>
<dbReference type="PRINTS" id="PR00385">
    <property type="entry name" value="P450"/>
</dbReference>
<dbReference type="PROSITE" id="PS00086">
    <property type="entry name" value="CYTOCHROME_P450"/>
    <property type="match status" value="1"/>
</dbReference>
<dbReference type="OrthoDB" id="1470350at2759"/>
<dbReference type="GO" id="GO:0020037">
    <property type="term" value="F:heme binding"/>
    <property type="evidence" value="ECO:0007669"/>
    <property type="project" value="InterPro"/>
</dbReference>
<dbReference type="GO" id="GO:0004497">
    <property type="term" value="F:monooxygenase activity"/>
    <property type="evidence" value="ECO:0007669"/>
    <property type="project" value="UniProtKB-KW"/>
</dbReference>
<reference evidence="12" key="1">
    <citation type="journal article" date="2020" name="Nat. Commun.">
        <title>Large-scale genome sequencing of mycorrhizal fungi provides insights into the early evolution of symbiotic traits.</title>
        <authorList>
            <person name="Miyauchi S."/>
            <person name="Kiss E."/>
            <person name="Kuo A."/>
            <person name="Drula E."/>
            <person name="Kohler A."/>
            <person name="Sanchez-Garcia M."/>
            <person name="Morin E."/>
            <person name="Andreopoulos B."/>
            <person name="Barry K.W."/>
            <person name="Bonito G."/>
            <person name="Buee M."/>
            <person name="Carver A."/>
            <person name="Chen C."/>
            <person name="Cichocki N."/>
            <person name="Clum A."/>
            <person name="Culley D."/>
            <person name="Crous P.W."/>
            <person name="Fauchery L."/>
            <person name="Girlanda M."/>
            <person name="Hayes R.D."/>
            <person name="Keri Z."/>
            <person name="LaButti K."/>
            <person name="Lipzen A."/>
            <person name="Lombard V."/>
            <person name="Magnuson J."/>
            <person name="Maillard F."/>
            <person name="Murat C."/>
            <person name="Nolan M."/>
            <person name="Ohm R.A."/>
            <person name="Pangilinan J."/>
            <person name="Pereira M.F."/>
            <person name="Perotto S."/>
            <person name="Peter M."/>
            <person name="Pfister S."/>
            <person name="Riley R."/>
            <person name="Sitrit Y."/>
            <person name="Stielow J.B."/>
            <person name="Szollosi G."/>
            <person name="Zifcakova L."/>
            <person name="Stursova M."/>
            <person name="Spatafora J.W."/>
            <person name="Tedersoo L."/>
            <person name="Vaario L.M."/>
            <person name="Yamada A."/>
            <person name="Yan M."/>
            <person name="Wang P."/>
            <person name="Xu J."/>
            <person name="Bruns T."/>
            <person name="Baldrian P."/>
            <person name="Vilgalys R."/>
            <person name="Dunand C."/>
            <person name="Henrissat B."/>
            <person name="Grigoriev I.V."/>
            <person name="Hibbett D."/>
            <person name="Nagy L.G."/>
            <person name="Martin F.M."/>
        </authorList>
    </citation>
    <scope>NUCLEOTIDE SEQUENCE</scope>
    <source>
        <strain evidence="12">UP504</strain>
    </source>
</reference>
<name>A0A9P6DR13_9AGAM</name>
<evidence type="ECO:0000256" key="5">
    <source>
        <dbReference type="ARBA" id="ARBA00022723"/>
    </source>
</evidence>
<evidence type="ECO:0000313" key="12">
    <source>
        <dbReference type="EMBL" id="KAF9507969.1"/>
    </source>
</evidence>
<proteinExistence type="inferred from homology"/>
<evidence type="ECO:0000256" key="6">
    <source>
        <dbReference type="ARBA" id="ARBA00023002"/>
    </source>
</evidence>
<keyword evidence="8 10" id="KW-0503">Monooxygenase</keyword>
<evidence type="ECO:0000256" key="8">
    <source>
        <dbReference type="ARBA" id="ARBA00023033"/>
    </source>
</evidence>
<dbReference type="InterPro" id="IPR002401">
    <property type="entry name" value="Cyt_P450_E_grp-I"/>
</dbReference>
<comment type="caution">
    <text evidence="12">The sequence shown here is derived from an EMBL/GenBank/DDBJ whole genome shotgun (WGS) entry which is preliminary data.</text>
</comment>
<keyword evidence="11" id="KW-0812">Transmembrane</keyword>
<dbReference type="AlphaFoldDB" id="A0A9P6DR13"/>
<comment type="pathway">
    <text evidence="2">Secondary metabolite biosynthesis.</text>
</comment>
<feature type="binding site" description="axial binding residue" evidence="9">
    <location>
        <position position="340"/>
    </location>
    <ligand>
        <name>heme</name>
        <dbReference type="ChEBI" id="CHEBI:30413"/>
    </ligand>
    <ligandPart>
        <name>Fe</name>
        <dbReference type="ChEBI" id="CHEBI:18248"/>
    </ligandPart>
</feature>
<dbReference type="GO" id="GO:0005506">
    <property type="term" value="F:iron ion binding"/>
    <property type="evidence" value="ECO:0007669"/>
    <property type="project" value="InterPro"/>
</dbReference>
<accession>A0A9P6DR13</accession>
<comment type="similarity">
    <text evidence="3 10">Belongs to the cytochrome P450 family.</text>
</comment>
<dbReference type="GO" id="GO:0016705">
    <property type="term" value="F:oxidoreductase activity, acting on paired donors, with incorporation or reduction of molecular oxygen"/>
    <property type="evidence" value="ECO:0007669"/>
    <property type="project" value="InterPro"/>
</dbReference>
<evidence type="ECO:0000313" key="13">
    <source>
        <dbReference type="Proteomes" id="UP000886523"/>
    </source>
</evidence>
<sequence length="442" mass="49189">MYYVESTIDDRPILVLLGGTCLFPKISDRARRIHGSMHPAASRTIRSHCFCFWGDETTHKSVEMNKWLHYFAADTIGELAFGCGFGLLQSGDASSLLRALTNLSFFGCISGALLGLLGPLVNTILRRTSPDAPSVISAHTWERVTTRYKLLAEASDDGSVRRDMLAGFMRAKYPGTNTLFSPSDVVAQATSVFGAGSDTTAGAMTGFFYYVLTHPTVYQRLQAEIDSAFEAGHISTPVTYAQGVRLEYLQACIKEAVRLFTPIGMELPRIVPEGGMMIGRYFLPAGTHVGANPFVFHRTEQAYGPDAELFRPERWLHISEEVRATMERNFLSFGSGTRICLGKNIPFMEMSKLLPTLLWRYSFSITPRSKDSPHRNALGRTVDGIESKDALGRVNSHWFLTVDVCSAYPLDDLIPDAELRHPILPQDFWCDITLRRPHVSFA</sequence>
<dbReference type="SUPFAM" id="SSF48264">
    <property type="entry name" value="Cytochrome P450"/>
    <property type="match status" value="1"/>
</dbReference>
<dbReference type="PANTHER" id="PTHR24305:SF166">
    <property type="entry name" value="CYTOCHROME P450 12A4, MITOCHONDRIAL-RELATED"/>
    <property type="match status" value="1"/>
</dbReference>
<dbReference type="Gene3D" id="1.10.630.10">
    <property type="entry name" value="Cytochrome P450"/>
    <property type="match status" value="1"/>
</dbReference>
<feature type="transmembrane region" description="Helical" evidence="11">
    <location>
        <begin position="67"/>
        <end position="88"/>
    </location>
</feature>
<dbReference type="Proteomes" id="UP000886523">
    <property type="component" value="Unassembled WGS sequence"/>
</dbReference>
<keyword evidence="5 9" id="KW-0479">Metal-binding</keyword>
<dbReference type="InterPro" id="IPR017972">
    <property type="entry name" value="Cyt_P450_CS"/>
</dbReference>
<evidence type="ECO:0000256" key="9">
    <source>
        <dbReference type="PIRSR" id="PIRSR602401-1"/>
    </source>
</evidence>
<keyword evidence="7 9" id="KW-0408">Iron</keyword>
<organism evidence="12 13">
    <name type="scientific">Hydnum rufescens UP504</name>
    <dbReference type="NCBI Taxonomy" id="1448309"/>
    <lineage>
        <taxon>Eukaryota</taxon>
        <taxon>Fungi</taxon>
        <taxon>Dikarya</taxon>
        <taxon>Basidiomycota</taxon>
        <taxon>Agaricomycotina</taxon>
        <taxon>Agaricomycetes</taxon>
        <taxon>Cantharellales</taxon>
        <taxon>Hydnaceae</taxon>
        <taxon>Hydnum</taxon>
    </lineage>
</organism>
<evidence type="ECO:0008006" key="14">
    <source>
        <dbReference type="Google" id="ProtNLM"/>
    </source>
</evidence>
<keyword evidence="11" id="KW-0472">Membrane</keyword>
<evidence type="ECO:0000256" key="3">
    <source>
        <dbReference type="ARBA" id="ARBA00010617"/>
    </source>
</evidence>
<evidence type="ECO:0000256" key="10">
    <source>
        <dbReference type="RuleBase" id="RU000461"/>
    </source>
</evidence>
<keyword evidence="4 9" id="KW-0349">Heme</keyword>
<dbReference type="PANTHER" id="PTHR24305">
    <property type="entry name" value="CYTOCHROME P450"/>
    <property type="match status" value="1"/>
</dbReference>
<feature type="transmembrane region" description="Helical" evidence="11">
    <location>
        <begin position="100"/>
        <end position="121"/>
    </location>
</feature>
<evidence type="ECO:0000256" key="11">
    <source>
        <dbReference type="SAM" id="Phobius"/>
    </source>
</evidence>
<evidence type="ECO:0000256" key="2">
    <source>
        <dbReference type="ARBA" id="ARBA00005179"/>
    </source>
</evidence>
<dbReference type="InterPro" id="IPR050121">
    <property type="entry name" value="Cytochrome_P450_monoxygenase"/>
</dbReference>
<evidence type="ECO:0000256" key="7">
    <source>
        <dbReference type="ARBA" id="ARBA00023004"/>
    </source>
</evidence>
<evidence type="ECO:0000256" key="4">
    <source>
        <dbReference type="ARBA" id="ARBA00022617"/>
    </source>
</evidence>
<dbReference type="InterPro" id="IPR036396">
    <property type="entry name" value="Cyt_P450_sf"/>
</dbReference>
<protein>
    <recommendedName>
        <fullName evidence="14">Cytochrome P450</fullName>
    </recommendedName>
</protein>
<dbReference type="Pfam" id="PF00067">
    <property type="entry name" value="p450"/>
    <property type="match status" value="1"/>
</dbReference>
<dbReference type="PRINTS" id="PR00463">
    <property type="entry name" value="EP450I"/>
</dbReference>
<dbReference type="EMBL" id="MU129068">
    <property type="protein sequence ID" value="KAF9507969.1"/>
    <property type="molecule type" value="Genomic_DNA"/>
</dbReference>
<gene>
    <name evidence="12" type="ORF">BS47DRAFT_264641</name>
</gene>
<evidence type="ECO:0000256" key="1">
    <source>
        <dbReference type="ARBA" id="ARBA00001971"/>
    </source>
</evidence>